<organism evidence="6 7">
    <name type="scientific">Ditylenchus destructor</name>
    <dbReference type="NCBI Taxonomy" id="166010"/>
    <lineage>
        <taxon>Eukaryota</taxon>
        <taxon>Metazoa</taxon>
        <taxon>Ecdysozoa</taxon>
        <taxon>Nematoda</taxon>
        <taxon>Chromadorea</taxon>
        <taxon>Rhabditida</taxon>
        <taxon>Tylenchina</taxon>
        <taxon>Tylenchomorpha</taxon>
        <taxon>Sphaerularioidea</taxon>
        <taxon>Anguinidae</taxon>
        <taxon>Anguininae</taxon>
        <taxon>Ditylenchus</taxon>
    </lineage>
</organism>
<name>A0AAD4MLQ4_9BILA</name>
<dbReference type="Pfam" id="PF00412">
    <property type="entry name" value="LIM"/>
    <property type="match status" value="1"/>
</dbReference>
<reference evidence="6" key="1">
    <citation type="submission" date="2022-01" db="EMBL/GenBank/DDBJ databases">
        <title>Genome Sequence Resource for Two Populations of Ditylenchus destructor, the Migratory Endoparasitic Phytonematode.</title>
        <authorList>
            <person name="Zhang H."/>
            <person name="Lin R."/>
            <person name="Xie B."/>
        </authorList>
    </citation>
    <scope>NUCLEOTIDE SEQUENCE</scope>
    <source>
        <strain evidence="6">BazhouSP</strain>
    </source>
</reference>
<dbReference type="PROSITE" id="PS50023">
    <property type="entry name" value="LIM_DOMAIN_2"/>
    <property type="match status" value="1"/>
</dbReference>
<dbReference type="Gene3D" id="2.10.110.10">
    <property type="entry name" value="Cysteine Rich Protein"/>
    <property type="match status" value="1"/>
</dbReference>
<evidence type="ECO:0000256" key="4">
    <source>
        <dbReference type="PROSITE-ProRule" id="PRU00125"/>
    </source>
</evidence>
<comment type="caution">
    <text evidence="6">The sequence shown here is derived from an EMBL/GenBank/DDBJ whole genome shotgun (WGS) entry which is preliminary data.</text>
</comment>
<accession>A0AAD4MLQ4</accession>
<dbReference type="AlphaFoldDB" id="A0AAD4MLQ4"/>
<dbReference type="Proteomes" id="UP001201812">
    <property type="component" value="Unassembled WGS sequence"/>
</dbReference>
<proteinExistence type="predicted"/>
<feature type="domain" description="LIM zinc-binding" evidence="5">
    <location>
        <begin position="16"/>
        <end position="84"/>
    </location>
</feature>
<dbReference type="EMBL" id="JAKKPZ010000469">
    <property type="protein sequence ID" value="KAI1694799.1"/>
    <property type="molecule type" value="Genomic_DNA"/>
</dbReference>
<protein>
    <submittedName>
        <fullName evidence="6">LIM domain-containing protein</fullName>
    </submittedName>
</protein>
<keyword evidence="7" id="KW-1185">Reference proteome</keyword>
<keyword evidence="1 4" id="KW-0479">Metal-binding</keyword>
<evidence type="ECO:0000256" key="3">
    <source>
        <dbReference type="ARBA" id="ARBA00023038"/>
    </source>
</evidence>
<evidence type="ECO:0000256" key="2">
    <source>
        <dbReference type="ARBA" id="ARBA00022833"/>
    </source>
</evidence>
<dbReference type="GO" id="GO:0046872">
    <property type="term" value="F:metal ion binding"/>
    <property type="evidence" value="ECO:0007669"/>
    <property type="project" value="UniProtKB-KW"/>
</dbReference>
<gene>
    <name evidence="6" type="ORF">DdX_19930</name>
</gene>
<keyword evidence="3 4" id="KW-0440">LIM domain</keyword>
<evidence type="ECO:0000259" key="5">
    <source>
        <dbReference type="PROSITE" id="PS50023"/>
    </source>
</evidence>
<evidence type="ECO:0000256" key="1">
    <source>
        <dbReference type="ARBA" id="ARBA00022723"/>
    </source>
</evidence>
<evidence type="ECO:0000313" key="6">
    <source>
        <dbReference type="EMBL" id="KAI1694799.1"/>
    </source>
</evidence>
<evidence type="ECO:0000313" key="7">
    <source>
        <dbReference type="Proteomes" id="UP001201812"/>
    </source>
</evidence>
<keyword evidence="2 4" id="KW-0862">Zinc</keyword>
<sequence length="104" mass="11455">MSGQGPFGNAQDPTIEPCATCGELVPHADKLVVEKETIHKNCFKCALCGTSLQMGHCAVEHNLRGRYGPRWYCTLVCATRPMAEKEAKLKEMGVQVRQPKPKKA</sequence>
<dbReference type="InterPro" id="IPR001781">
    <property type="entry name" value="Znf_LIM"/>
</dbReference>